<sequence length="375" mass="40129">MLWLLVVCSVVAVSGFDVYEDNHPNALGKSSKFFPFFTVVRISNNPCVGENNLNGTCYSRRVCASYDGIASGSCGGGLGVCCIIQRTCGGTSNLNCTYFINPNYPSSYAGGTRCSLTINKCNTNICQVRLDFLEFSLASPDFNGVCATDFFTVTGGSSIVPRICGENTGQHIYVDFDEGAVPIQLSVDTTASVAFGRRWNIKVMQIPCDSPSRAPVGCLMYYTETTGTVKSFNFGTAANPSPGPFVGVAGTRELANLNYGVCVRMNPGYCAIEWSADPNNNFSFTVTDNTIPANSQPDFGQSCTTDFVVIPNPQQNGVSVPYDRFCGSGFITTTTFSKPFVLTVVTDGGELGNGTSPDLGNRGFCLLYRQIPCPP</sequence>
<keyword evidence="6" id="KW-1185">Reference proteome</keyword>
<comment type="caution">
    <text evidence="2">Lacks conserved residue(s) required for the propagation of feature annotation.</text>
</comment>
<evidence type="ECO:0000313" key="6">
    <source>
        <dbReference type="Proteomes" id="UP001378592"/>
    </source>
</evidence>
<evidence type="ECO:0000313" key="5">
    <source>
        <dbReference type="EMBL" id="KAK7864646.1"/>
    </source>
</evidence>
<dbReference type="PANTHER" id="PTHR33236">
    <property type="entry name" value="INTRAFLAGELLAR TRANSPORT PROTEIN 122 FAMILY PROTEIN-RELATED"/>
    <property type="match status" value="1"/>
</dbReference>
<accession>A0AAN9Z4W2</accession>
<dbReference type="PANTHER" id="PTHR33236:SF5">
    <property type="entry name" value="CUB DOMAIN-CONTAINING PROTEIN"/>
    <property type="match status" value="1"/>
</dbReference>
<dbReference type="Pfam" id="PF00431">
    <property type="entry name" value="CUB"/>
    <property type="match status" value="1"/>
</dbReference>
<reference evidence="5 6" key="1">
    <citation type="submission" date="2024-03" db="EMBL/GenBank/DDBJ databases">
        <title>The genome assembly and annotation of the cricket Gryllus longicercus Weissman &amp; Gray.</title>
        <authorList>
            <person name="Szrajer S."/>
            <person name="Gray D."/>
            <person name="Ylla G."/>
        </authorList>
    </citation>
    <scope>NUCLEOTIDE SEQUENCE [LARGE SCALE GENOMIC DNA]</scope>
    <source>
        <strain evidence="5">DAG 2021-001</strain>
        <tissue evidence="5">Whole body minus gut</tissue>
    </source>
</reference>
<evidence type="ECO:0000256" key="1">
    <source>
        <dbReference type="ARBA" id="ARBA00023157"/>
    </source>
</evidence>
<dbReference type="InterPro" id="IPR035914">
    <property type="entry name" value="Sperma_CUB_dom_sf"/>
</dbReference>
<dbReference type="Proteomes" id="UP001378592">
    <property type="component" value="Unassembled WGS sequence"/>
</dbReference>
<dbReference type="PROSITE" id="PS01180">
    <property type="entry name" value="CUB"/>
    <property type="match status" value="1"/>
</dbReference>
<dbReference type="AlphaFoldDB" id="A0AAN9Z4W2"/>
<protein>
    <recommendedName>
        <fullName evidence="4">CUB domain-containing protein</fullName>
    </recommendedName>
</protein>
<dbReference type="Gene3D" id="2.60.120.290">
    <property type="entry name" value="Spermadhesin, CUB domain"/>
    <property type="match status" value="1"/>
</dbReference>
<keyword evidence="1" id="KW-1015">Disulfide bond</keyword>
<name>A0AAN9Z4W2_9ORTH</name>
<keyword evidence="3" id="KW-0732">Signal</keyword>
<dbReference type="InterPro" id="IPR000859">
    <property type="entry name" value="CUB_dom"/>
</dbReference>
<feature type="domain" description="CUB" evidence="4">
    <location>
        <begin position="88"/>
        <end position="206"/>
    </location>
</feature>
<evidence type="ECO:0000256" key="3">
    <source>
        <dbReference type="SAM" id="SignalP"/>
    </source>
</evidence>
<dbReference type="EMBL" id="JAZDUA010000198">
    <property type="protein sequence ID" value="KAK7864646.1"/>
    <property type="molecule type" value="Genomic_DNA"/>
</dbReference>
<dbReference type="Pfam" id="PF26080">
    <property type="entry name" value="CUB_animal"/>
    <property type="match status" value="1"/>
</dbReference>
<evidence type="ECO:0000259" key="4">
    <source>
        <dbReference type="PROSITE" id="PS01180"/>
    </source>
</evidence>
<comment type="caution">
    <text evidence="5">The sequence shown here is derived from an EMBL/GenBank/DDBJ whole genome shotgun (WGS) entry which is preliminary data.</text>
</comment>
<feature type="signal peptide" evidence="3">
    <location>
        <begin position="1"/>
        <end position="15"/>
    </location>
</feature>
<feature type="chain" id="PRO_5042979656" description="CUB domain-containing protein" evidence="3">
    <location>
        <begin position="16"/>
        <end position="375"/>
    </location>
</feature>
<dbReference type="SUPFAM" id="SSF49854">
    <property type="entry name" value="Spermadhesin, CUB domain"/>
    <property type="match status" value="1"/>
</dbReference>
<dbReference type="InterPro" id="IPR058698">
    <property type="entry name" value="CUB_metazoa"/>
</dbReference>
<proteinExistence type="predicted"/>
<organism evidence="5 6">
    <name type="scientific">Gryllus longicercus</name>
    <dbReference type="NCBI Taxonomy" id="2509291"/>
    <lineage>
        <taxon>Eukaryota</taxon>
        <taxon>Metazoa</taxon>
        <taxon>Ecdysozoa</taxon>
        <taxon>Arthropoda</taxon>
        <taxon>Hexapoda</taxon>
        <taxon>Insecta</taxon>
        <taxon>Pterygota</taxon>
        <taxon>Neoptera</taxon>
        <taxon>Polyneoptera</taxon>
        <taxon>Orthoptera</taxon>
        <taxon>Ensifera</taxon>
        <taxon>Gryllidea</taxon>
        <taxon>Grylloidea</taxon>
        <taxon>Gryllidae</taxon>
        <taxon>Gryllinae</taxon>
        <taxon>Gryllus</taxon>
    </lineage>
</organism>
<gene>
    <name evidence="5" type="ORF">R5R35_012418</name>
</gene>
<evidence type="ECO:0000256" key="2">
    <source>
        <dbReference type="PROSITE-ProRule" id="PRU00059"/>
    </source>
</evidence>